<dbReference type="PROSITE" id="PS51819">
    <property type="entry name" value="VOC"/>
    <property type="match status" value="1"/>
</dbReference>
<dbReference type="AlphaFoldDB" id="A0A7S4ERB1"/>
<dbReference type="InterPro" id="IPR004360">
    <property type="entry name" value="Glyas_Fos-R_dOase_dom"/>
</dbReference>
<dbReference type="EMBL" id="HBIX01034282">
    <property type="protein sequence ID" value="CAE0729611.1"/>
    <property type="molecule type" value="Transcribed_RNA"/>
</dbReference>
<dbReference type="CDD" id="cd06587">
    <property type="entry name" value="VOC"/>
    <property type="match status" value="1"/>
</dbReference>
<proteinExistence type="predicted"/>
<name>A0A7S4ERB1_9STRA</name>
<dbReference type="SUPFAM" id="SSF54593">
    <property type="entry name" value="Glyoxalase/Bleomycin resistance protein/Dihydroxybiphenyl dioxygenase"/>
    <property type="match status" value="1"/>
</dbReference>
<dbReference type="InterPro" id="IPR029068">
    <property type="entry name" value="Glyas_Bleomycin-R_OHBP_Dase"/>
</dbReference>
<reference evidence="2" key="1">
    <citation type="submission" date="2021-01" db="EMBL/GenBank/DDBJ databases">
        <authorList>
            <person name="Corre E."/>
            <person name="Pelletier E."/>
            <person name="Niang G."/>
            <person name="Scheremetjew M."/>
            <person name="Finn R."/>
            <person name="Kale V."/>
            <person name="Holt S."/>
            <person name="Cochrane G."/>
            <person name="Meng A."/>
            <person name="Brown T."/>
            <person name="Cohen L."/>
        </authorList>
    </citation>
    <scope>NUCLEOTIDE SEQUENCE</scope>
    <source>
        <strain evidence="2">10249 10 AB</strain>
    </source>
</reference>
<dbReference type="Gene3D" id="3.10.180.10">
    <property type="entry name" value="2,3-Dihydroxybiphenyl 1,2-Dioxygenase, domain 1"/>
    <property type="match status" value="1"/>
</dbReference>
<feature type="domain" description="VOC" evidence="1">
    <location>
        <begin position="76"/>
        <end position="194"/>
    </location>
</feature>
<evidence type="ECO:0000259" key="1">
    <source>
        <dbReference type="PROSITE" id="PS51819"/>
    </source>
</evidence>
<organism evidence="2">
    <name type="scientific">Pseudo-nitzschia australis</name>
    <dbReference type="NCBI Taxonomy" id="44445"/>
    <lineage>
        <taxon>Eukaryota</taxon>
        <taxon>Sar</taxon>
        <taxon>Stramenopiles</taxon>
        <taxon>Ochrophyta</taxon>
        <taxon>Bacillariophyta</taxon>
        <taxon>Bacillariophyceae</taxon>
        <taxon>Bacillariophycidae</taxon>
        <taxon>Bacillariales</taxon>
        <taxon>Bacillariaceae</taxon>
        <taxon>Pseudo-nitzschia</taxon>
    </lineage>
</organism>
<evidence type="ECO:0000313" key="2">
    <source>
        <dbReference type="EMBL" id="CAE0729611.1"/>
    </source>
</evidence>
<protein>
    <recommendedName>
        <fullName evidence="1">VOC domain-containing protein</fullName>
    </recommendedName>
</protein>
<dbReference type="PANTHER" id="PTHR36503:SF3">
    <property type="entry name" value="BLR0126 PROTEIN"/>
    <property type="match status" value="1"/>
</dbReference>
<sequence length="196" mass="22443">MMNLIVFIISYYFSFPAHFVASLVINNTSIIITTERQRLKSSITTTPNKIIKKRSGIGAHSDVDSEQQHQDHLWNKFSALTLATKDMNESVKFYQKLGLVTSYRSNDFTTLHPPPKDTVPHMASIYMNLILRPDYDAGSSWGRIVVYVSDVDAMFERVLQQGFQPEFSPRNAPWGERYFHILDPSGHELSFAKPLE</sequence>
<dbReference type="Pfam" id="PF00903">
    <property type="entry name" value="Glyoxalase"/>
    <property type="match status" value="1"/>
</dbReference>
<dbReference type="InterPro" id="IPR037523">
    <property type="entry name" value="VOC_core"/>
</dbReference>
<dbReference type="PANTHER" id="PTHR36503">
    <property type="entry name" value="BLR2520 PROTEIN"/>
    <property type="match status" value="1"/>
</dbReference>
<accession>A0A7S4ERB1</accession>
<gene>
    <name evidence="2" type="ORF">PAUS00366_LOCUS22396</name>
</gene>